<dbReference type="Pfam" id="PF24684">
    <property type="entry name" value="Vgb_lyase"/>
    <property type="match status" value="1"/>
</dbReference>
<dbReference type="GO" id="GO:0016829">
    <property type="term" value="F:lyase activity"/>
    <property type="evidence" value="ECO:0007669"/>
    <property type="project" value="UniProtKB-KW"/>
</dbReference>
<comment type="caution">
    <text evidence="1">The sequence shown here is derived from an EMBL/GenBank/DDBJ whole genome shotgun (WGS) entry which is preliminary data.</text>
</comment>
<gene>
    <name evidence="1" type="ORF">GCM10009539_03130</name>
</gene>
<proteinExistence type="predicted"/>
<dbReference type="PANTHER" id="PTHR40274">
    <property type="entry name" value="VIRGINIAMYCIN B LYASE"/>
    <property type="match status" value="1"/>
</dbReference>
<accession>A0ABN0TGR7</accession>
<dbReference type="Proteomes" id="UP001500967">
    <property type="component" value="Unassembled WGS sequence"/>
</dbReference>
<dbReference type="SUPFAM" id="SSF63829">
    <property type="entry name" value="Calcium-dependent phosphotriesterase"/>
    <property type="match status" value="1"/>
</dbReference>
<sequence length="272" mass="27891">MSEVVLTGAPYAVTGDADGTVWATILTRPGLARVRHGEVIYETLPDRPMLLTLAPDGALWYTAGDRLGRRDPAGEHTVTALPAGSAPYGIAAAPDGTIWFTAPGRNQLGCLGDDLVLLDLPVPDARAAMLTVAPDGTVWAALNGAGALARVRDGSVEVVELPDGSAPVGVAASASGVWFADIAGGRVGRVDPSGHRHETRFDATSRPHAVAADGSGGCWVTLWGSGELARIAADGAVTIRALPGTEPHGLWVSPTTVWVAMESGSLVAIPTD</sequence>
<name>A0ABN0TGR7_9ACTN</name>
<dbReference type="InterPro" id="IPR015943">
    <property type="entry name" value="WD40/YVTN_repeat-like_dom_sf"/>
</dbReference>
<dbReference type="InterPro" id="IPR051344">
    <property type="entry name" value="Vgb"/>
</dbReference>
<dbReference type="PANTHER" id="PTHR40274:SF3">
    <property type="entry name" value="VIRGINIAMYCIN B LYASE"/>
    <property type="match status" value="1"/>
</dbReference>
<keyword evidence="2" id="KW-1185">Reference proteome</keyword>
<organism evidence="1 2">
    <name type="scientific">Cryptosporangium japonicum</name>
    <dbReference type="NCBI Taxonomy" id="80872"/>
    <lineage>
        <taxon>Bacteria</taxon>
        <taxon>Bacillati</taxon>
        <taxon>Actinomycetota</taxon>
        <taxon>Actinomycetes</taxon>
        <taxon>Cryptosporangiales</taxon>
        <taxon>Cryptosporangiaceae</taxon>
        <taxon>Cryptosporangium</taxon>
    </lineage>
</organism>
<dbReference type="Gene3D" id="2.130.10.10">
    <property type="entry name" value="YVTN repeat-like/Quinoprotein amine dehydrogenase"/>
    <property type="match status" value="1"/>
</dbReference>
<dbReference type="EMBL" id="BAAAGX010000002">
    <property type="protein sequence ID" value="GAA0221281.1"/>
    <property type="molecule type" value="Genomic_DNA"/>
</dbReference>
<protein>
    <submittedName>
        <fullName evidence="1">Virginiamycin B lyase</fullName>
    </submittedName>
</protein>
<evidence type="ECO:0000313" key="2">
    <source>
        <dbReference type="Proteomes" id="UP001500967"/>
    </source>
</evidence>
<evidence type="ECO:0000313" key="1">
    <source>
        <dbReference type="EMBL" id="GAA0221281.1"/>
    </source>
</evidence>
<reference evidence="1 2" key="1">
    <citation type="journal article" date="2019" name="Int. J. Syst. Evol. Microbiol.">
        <title>The Global Catalogue of Microorganisms (GCM) 10K type strain sequencing project: providing services to taxonomists for standard genome sequencing and annotation.</title>
        <authorList>
            <consortium name="The Broad Institute Genomics Platform"/>
            <consortium name="The Broad Institute Genome Sequencing Center for Infectious Disease"/>
            <person name="Wu L."/>
            <person name="Ma J."/>
        </authorList>
    </citation>
    <scope>NUCLEOTIDE SEQUENCE [LARGE SCALE GENOMIC DNA]</scope>
    <source>
        <strain evidence="1 2">JCM 10425</strain>
    </source>
</reference>
<keyword evidence="1" id="KW-0456">Lyase</keyword>
<dbReference type="RefSeq" id="WP_344646889.1">
    <property type="nucleotide sequence ID" value="NZ_BAAAGX010000002.1"/>
</dbReference>